<reference evidence="2 3" key="1">
    <citation type="submission" date="2019-06" db="EMBL/GenBank/DDBJ databases">
        <title>Sequencing the genomes of 1000 actinobacteria strains.</title>
        <authorList>
            <person name="Klenk H.-P."/>
        </authorList>
    </citation>
    <scope>NUCLEOTIDE SEQUENCE [LARGE SCALE GENOMIC DNA]</scope>
    <source>
        <strain evidence="2 3">DSM 45456</strain>
    </source>
</reference>
<organism evidence="2 3">
    <name type="scientific">Saccharothrix saharensis</name>
    <dbReference type="NCBI Taxonomy" id="571190"/>
    <lineage>
        <taxon>Bacteria</taxon>
        <taxon>Bacillati</taxon>
        <taxon>Actinomycetota</taxon>
        <taxon>Actinomycetes</taxon>
        <taxon>Pseudonocardiales</taxon>
        <taxon>Pseudonocardiaceae</taxon>
        <taxon>Saccharothrix</taxon>
    </lineage>
</organism>
<dbReference type="OrthoDB" id="4773013at2"/>
<feature type="transmembrane region" description="Helical" evidence="1">
    <location>
        <begin position="95"/>
        <end position="116"/>
    </location>
</feature>
<keyword evidence="1" id="KW-0812">Transmembrane</keyword>
<accession>A0A543JBP6</accession>
<evidence type="ECO:0008006" key="4">
    <source>
        <dbReference type="Google" id="ProtNLM"/>
    </source>
</evidence>
<name>A0A543JBP6_9PSEU</name>
<evidence type="ECO:0000256" key="1">
    <source>
        <dbReference type="SAM" id="Phobius"/>
    </source>
</evidence>
<evidence type="ECO:0000313" key="2">
    <source>
        <dbReference type="EMBL" id="TQM80268.1"/>
    </source>
</evidence>
<proteinExistence type="predicted"/>
<dbReference type="RefSeq" id="WP_141978142.1">
    <property type="nucleotide sequence ID" value="NZ_VFPP01000001.1"/>
</dbReference>
<gene>
    <name evidence="2" type="ORF">FHX81_2596</name>
</gene>
<feature type="transmembrane region" description="Helical" evidence="1">
    <location>
        <begin position="71"/>
        <end position="90"/>
    </location>
</feature>
<protein>
    <recommendedName>
        <fullName evidence="4">Transmembrane protein</fullName>
    </recommendedName>
</protein>
<dbReference type="Proteomes" id="UP000316628">
    <property type="component" value="Unassembled WGS sequence"/>
</dbReference>
<feature type="transmembrane region" description="Helical" evidence="1">
    <location>
        <begin position="128"/>
        <end position="148"/>
    </location>
</feature>
<keyword evidence="3" id="KW-1185">Reference proteome</keyword>
<feature type="transmembrane region" description="Helical" evidence="1">
    <location>
        <begin position="31"/>
        <end position="51"/>
    </location>
</feature>
<evidence type="ECO:0000313" key="3">
    <source>
        <dbReference type="Proteomes" id="UP000316628"/>
    </source>
</evidence>
<comment type="caution">
    <text evidence="2">The sequence shown here is derived from an EMBL/GenBank/DDBJ whole genome shotgun (WGS) entry which is preliminary data.</text>
</comment>
<keyword evidence="1" id="KW-0472">Membrane</keyword>
<dbReference type="AlphaFoldDB" id="A0A543JBP6"/>
<sequence>MSEHDPDDLAGLREEIDDVGRSAARRFDPGTGALTIAIASLAILVSLILPWTDDIQGLSLLFGQGEGLPELFAYAAVLVGVLLPAATLALRRWTLAWVCALTSFAASVAGVLSIWTTQTTTGHHPGPGPGAGLVLAVVAIVVLLVKWVKLAASRPPMQ</sequence>
<dbReference type="EMBL" id="VFPP01000001">
    <property type="protein sequence ID" value="TQM80268.1"/>
    <property type="molecule type" value="Genomic_DNA"/>
</dbReference>
<keyword evidence="1" id="KW-1133">Transmembrane helix</keyword>